<dbReference type="InterPro" id="IPR004485">
    <property type="entry name" value="Cobalamin_biosynth_CobD/CbiB"/>
</dbReference>
<feature type="transmembrane region" description="Helical" evidence="9">
    <location>
        <begin position="45"/>
        <end position="72"/>
    </location>
</feature>
<sequence>MLSLTLPLALAVALAVDRVFGEPPTWAHPVVAMGRYLGLFRLQRLPAPLAFVGGALAWGLGAVVVALIAAWLEGWLWLNVQPWAAPWRLVTLAVLLGLLLKPLLAWRMLADEVAAVETALGESLEAGRARLARLVSRDVSTLSEAEVREAAIETLAENLNDSVVAPLFWFAIAGLPGAAVYRFANTADAMWGYRDEREWSGKWAARADDALSWLPARLTALALLGPRPGLLPALWREARRTPSPNSGWPMAAAALRLGLSLGKPGVYRLNAAGRAPQPQDPARAITLCRRAMLASAAALAALAWALRHGGAA</sequence>
<keyword evidence="6 9" id="KW-0812">Transmembrane</keyword>
<dbReference type="GO" id="GO:0015420">
    <property type="term" value="F:ABC-type vitamin B12 transporter activity"/>
    <property type="evidence" value="ECO:0007669"/>
    <property type="project" value="UniProtKB-UniRule"/>
</dbReference>
<evidence type="ECO:0000256" key="8">
    <source>
        <dbReference type="ARBA" id="ARBA00023136"/>
    </source>
</evidence>
<dbReference type="Pfam" id="PF03186">
    <property type="entry name" value="CobD_Cbib"/>
    <property type="match status" value="1"/>
</dbReference>
<keyword evidence="4 9" id="KW-1003">Cell membrane</keyword>
<dbReference type="GO" id="GO:0009236">
    <property type="term" value="P:cobalamin biosynthetic process"/>
    <property type="evidence" value="ECO:0007669"/>
    <property type="project" value="UniProtKB-UniRule"/>
</dbReference>
<dbReference type="NCBIfam" id="TIGR00380">
    <property type="entry name" value="cobal_cbiB"/>
    <property type="match status" value="1"/>
</dbReference>
<feature type="transmembrane region" description="Helical" evidence="9">
    <location>
        <begin position="163"/>
        <end position="184"/>
    </location>
</feature>
<dbReference type="HAMAP" id="MF_00024">
    <property type="entry name" value="CobD_CbiB"/>
    <property type="match status" value="1"/>
</dbReference>
<feature type="transmembrane region" description="Helical" evidence="9">
    <location>
        <begin position="84"/>
        <end position="104"/>
    </location>
</feature>
<comment type="function">
    <text evidence="9">Converts cobyric acid to cobinamide by the addition of aminopropanol on the F carboxylic group.</text>
</comment>
<keyword evidence="5 9" id="KW-0169">Cobalamin biosynthesis</keyword>
<protein>
    <recommendedName>
        <fullName evidence="9">Cobalamin biosynthesis protein CobD</fullName>
    </recommendedName>
</protein>
<evidence type="ECO:0000256" key="7">
    <source>
        <dbReference type="ARBA" id="ARBA00022989"/>
    </source>
</evidence>
<organism evidence="10 11">
    <name type="scientific">Roseateles depolymerans</name>
    <dbReference type="NCBI Taxonomy" id="76731"/>
    <lineage>
        <taxon>Bacteria</taxon>
        <taxon>Pseudomonadati</taxon>
        <taxon>Pseudomonadota</taxon>
        <taxon>Betaproteobacteria</taxon>
        <taxon>Burkholderiales</taxon>
        <taxon>Sphaerotilaceae</taxon>
        <taxon>Roseateles</taxon>
    </lineage>
</organism>
<evidence type="ECO:0000256" key="5">
    <source>
        <dbReference type="ARBA" id="ARBA00022573"/>
    </source>
</evidence>
<dbReference type="AlphaFoldDB" id="A0A2W5DJP5"/>
<comment type="caution">
    <text evidence="10">The sequence shown here is derived from an EMBL/GenBank/DDBJ whole genome shotgun (WGS) entry which is preliminary data.</text>
</comment>
<dbReference type="PANTHER" id="PTHR34308:SF1">
    <property type="entry name" value="COBALAMIN BIOSYNTHESIS PROTEIN CBIB"/>
    <property type="match status" value="1"/>
</dbReference>
<reference evidence="10 11" key="1">
    <citation type="submission" date="2017-08" db="EMBL/GenBank/DDBJ databases">
        <title>Infants hospitalized years apart are colonized by the same room-sourced microbial strains.</title>
        <authorList>
            <person name="Brooks B."/>
            <person name="Olm M.R."/>
            <person name="Firek B.A."/>
            <person name="Baker R."/>
            <person name="Thomas B.C."/>
            <person name="Morowitz M.J."/>
            <person name="Banfield J.F."/>
        </authorList>
    </citation>
    <scope>NUCLEOTIDE SEQUENCE [LARGE SCALE GENOMIC DNA]</scope>
    <source>
        <strain evidence="10">S2_012_000_R2_81</strain>
    </source>
</reference>
<dbReference type="UniPathway" id="UPA00148"/>
<name>A0A2W5DJP5_9BURK</name>
<comment type="subcellular location">
    <subcellularLocation>
        <location evidence="1 9">Cell membrane</location>
        <topology evidence="1 9">Multi-pass membrane protein</topology>
    </subcellularLocation>
</comment>
<evidence type="ECO:0000313" key="10">
    <source>
        <dbReference type="EMBL" id="PZP32125.1"/>
    </source>
</evidence>
<comment type="pathway">
    <text evidence="2 9">Cofactor biosynthesis; adenosylcobalamin biosynthesis.</text>
</comment>
<dbReference type="GO" id="GO:0005886">
    <property type="term" value="C:plasma membrane"/>
    <property type="evidence" value="ECO:0007669"/>
    <property type="project" value="UniProtKB-SubCell"/>
</dbReference>
<dbReference type="PANTHER" id="PTHR34308">
    <property type="entry name" value="COBALAMIN BIOSYNTHESIS PROTEIN CBIB"/>
    <property type="match status" value="1"/>
</dbReference>
<gene>
    <name evidence="9 10" type="primary">cobD</name>
    <name evidence="10" type="ORF">DI603_11790</name>
</gene>
<keyword evidence="8 9" id="KW-0472">Membrane</keyword>
<dbReference type="GO" id="GO:0048472">
    <property type="term" value="F:threonine-phosphate decarboxylase activity"/>
    <property type="evidence" value="ECO:0007669"/>
    <property type="project" value="InterPro"/>
</dbReference>
<evidence type="ECO:0000256" key="3">
    <source>
        <dbReference type="ARBA" id="ARBA00006263"/>
    </source>
</evidence>
<comment type="caution">
    <text evidence="9">Lacks conserved residue(s) required for the propagation of feature annotation.</text>
</comment>
<evidence type="ECO:0000256" key="6">
    <source>
        <dbReference type="ARBA" id="ARBA00022692"/>
    </source>
</evidence>
<evidence type="ECO:0000313" key="11">
    <source>
        <dbReference type="Proteomes" id="UP000249633"/>
    </source>
</evidence>
<evidence type="ECO:0000256" key="2">
    <source>
        <dbReference type="ARBA" id="ARBA00004953"/>
    </source>
</evidence>
<evidence type="ECO:0000256" key="9">
    <source>
        <dbReference type="HAMAP-Rule" id="MF_00024"/>
    </source>
</evidence>
<evidence type="ECO:0000256" key="4">
    <source>
        <dbReference type="ARBA" id="ARBA00022475"/>
    </source>
</evidence>
<dbReference type="EMBL" id="QFOD01000009">
    <property type="protein sequence ID" value="PZP32125.1"/>
    <property type="molecule type" value="Genomic_DNA"/>
</dbReference>
<proteinExistence type="inferred from homology"/>
<accession>A0A2W5DJP5</accession>
<comment type="similarity">
    <text evidence="3 9">Belongs to the CobD/CbiB family.</text>
</comment>
<dbReference type="Proteomes" id="UP000249633">
    <property type="component" value="Unassembled WGS sequence"/>
</dbReference>
<evidence type="ECO:0000256" key="1">
    <source>
        <dbReference type="ARBA" id="ARBA00004651"/>
    </source>
</evidence>
<keyword evidence="7 9" id="KW-1133">Transmembrane helix</keyword>